<reference evidence="2" key="1">
    <citation type="submission" date="2016-10" db="EMBL/GenBank/DDBJ databases">
        <authorList>
            <person name="Varghese N."/>
            <person name="Submissions S."/>
        </authorList>
    </citation>
    <scope>NUCLEOTIDE SEQUENCE [LARGE SCALE GENOMIC DNA]</scope>
    <source>
        <strain evidence="2">CGMCC 1.10657</strain>
    </source>
</reference>
<proteinExistence type="predicted"/>
<gene>
    <name evidence="1" type="ORF">SAMN05216562_1133</name>
</gene>
<name>A0A1H3WU36_9GAMM</name>
<sequence length="68" mass="7034">MGNLGTQNDKEGRLAQPEAAGRMSWLGIPAMDGPNKKNRLAAVFLTAGSAGHSPAGTSTYSLSAFSLR</sequence>
<evidence type="ECO:0000313" key="2">
    <source>
        <dbReference type="Proteomes" id="UP000198658"/>
    </source>
</evidence>
<dbReference type="Proteomes" id="UP000198658">
    <property type="component" value="Unassembled WGS sequence"/>
</dbReference>
<dbReference type="EMBL" id="FNQO01000001">
    <property type="protein sequence ID" value="SDZ90665.1"/>
    <property type="molecule type" value="Genomic_DNA"/>
</dbReference>
<evidence type="ECO:0000313" key="1">
    <source>
        <dbReference type="EMBL" id="SDZ90665.1"/>
    </source>
</evidence>
<dbReference type="AlphaFoldDB" id="A0A1H3WU36"/>
<organism evidence="1 2">
    <name type="scientific">Microbulbifer marinus</name>
    <dbReference type="NCBI Taxonomy" id="658218"/>
    <lineage>
        <taxon>Bacteria</taxon>
        <taxon>Pseudomonadati</taxon>
        <taxon>Pseudomonadota</taxon>
        <taxon>Gammaproteobacteria</taxon>
        <taxon>Cellvibrionales</taxon>
        <taxon>Microbulbiferaceae</taxon>
        <taxon>Microbulbifer</taxon>
    </lineage>
</organism>
<protein>
    <submittedName>
        <fullName evidence="1">Uncharacterized protein</fullName>
    </submittedName>
</protein>
<accession>A0A1H3WU36</accession>
<keyword evidence="2" id="KW-1185">Reference proteome</keyword>